<dbReference type="GO" id="GO:0047480">
    <property type="term" value="F:UDP-N-acetylmuramoyl-tripeptide-D-alanyl-D-alanine ligase activity"/>
    <property type="evidence" value="ECO:0007669"/>
    <property type="project" value="UniProtKB-UniRule"/>
</dbReference>
<dbReference type="PANTHER" id="PTHR43024">
    <property type="entry name" value="UDP-N-ACETYLMURAMOYL-TRIPEPTIDE--D-ALANYL-D-ALANINE LIGASE"/>
    <property type="match status" value="1"/>
</dbReference>
<reference evidence="15 16" key="1">
    <citation type="submission" date="2020-10" db="EMBL/GenBank/DDBJ databases">
        <title>Wide distribution of Phycisphaera-like planctomycetes from WD2101 soil group in peatlands and genome analysis of the first cultivated representative.</title>
        <authorList>
            <person name="Dedysh S.N."/>
            <person name="Beletsky A.V."/>
            <person name="Ivanova A."/>
            <person name="Kulichevskaya I.S."/>
            <person name="Suzina N.E."/>
            <person name="Philippov D.A."/>
            <person name="Rakitin A.L."/>
            <person name="Mardanov A.V."/>
            <person name="Ravin N.V."/>
        </authorList>
    </citation>
    <scope>NUCLEOTIDE SEQUENCE [LARGE SCALE GENOMIC DNA]</scope>
    <source>
        <strain evidence="15 16">M1803</strain>
    </source>
</reference>
<feature type="domain" description="Mur ligase C-terminal" evidence="13">
    <location>
        <begin position="319"/>
        <end position="445"/>
    </location>
</feature>
<dbReference type="GO" id="GO:0009252">
    <property type="term" value="P:peptidoglycan biosynthetic process"/>
    <property type="evidence" value="ECO:0007669"/>
    <property type="project" value="UniProtKB-UniRule"/>
</dbReference>
<dbReference type="HAMAP" id="MF_02019">
    <property type="entry name" value="MurF"/>
    <property type="match status" value="1"/>
</dbReference>
<dbReference type="InterPro" id="IPR005863">
    <property type="entry name" value="UDP-N-AcMur_synth"/>
</dbReference>
<feature type="domain" description="Mur ligase N-terminal catalytic" evidence="12">
    <location>
        <begin position="28"/>
        <end position="102"/>
    </location>
</feature>
<evidence type="ECO:0000313" key="16">
    <source>
        <dbReference type="Proteomes" id="UP000593765"/>
    </source>
</evidence>
<dbReference type="InterPro" id="IPR035911">
    <property type="entry name" value="MurE/MurF_N"/>
</dbReference>
<dbReference type="EC" id="6.3.2.10" evidence="10 11"/>
<dbReference type="InterPro" id="IPR051046">
    <property type="entry name" value="MurCDEF_CellWall_CoF430Synth"/>
</dbReference>
<keyword evidence="2 10" id="KW-0436">Ligase</keyword>
<dbReference type="InterPro" id="IPR004101">
    <property type="entry name" value="Mur_ligase_C"/>
</dbReference>
<dbReference type="InterPro" id="IPR013221">
    <property type="entry name" value="Mur_ligase_cen"/>
</dbReference>
<accession>A0A7M2WVY4</accession>
<dbReference type="InterPro" id="IPR036565">
    <property type="entry name" value="Mur-like_cat_sf"/>
</dbReference>
<dbReference type="RefSeq" id="WP_206292024.1">
    <property type="nucleotide sequence ID" value="NZ_CP063458.1"/>
</dbReference>
<dbReference type="SUPFAM" id="SSF53623">
    <property type="entry name" value="MurD-like peptide ligases, catalytic domain"/>
    <property type="match status" value="1"/>
</dbReference>
<gene>
    <name evidence="10" type="primary">murF</name>
    <name evidence="15" type="ORF">IPV69_22735</name>
</gene>
<dbReference type="Gene3D" id="3.40.1190.10">
    <property type="entry name" value="Mur-like, catalytic domain"/>
    <property type="match status" value="1"/>
</dbReference>
<proteinExistence type="inferred from homology"/>
<evidence type="ECO:0000256" key="8">
    <source>
        <dbReference type="ARBA" id="ARBA00023306"/>
    </source>
</evidence>
<comment type="subcellular location">
    <subcellularLocation>
        <location evidence="10 11">Cytoplasm</location>
    </subcellularLocation>
</comment>
<sequence length="469" mass="50085">MRPITLQQLRQAVGGKPLCVLPEDASTVDAVCTDSRMMQKRSVFIALRGERFDAHEHLLQAVNGGAVALVVERVPEGVVVPAEVYVLQVADTYAAMGKLAKFVRLQMKSKVIAVAGSNGKTGTKLLIHAALCGRLRGSISPKSFNNNVGVPLTIFPADPAQDYLVLEVGTNHHGEIAPLAEMSQPDIAVITNAGAEHLEGLDDIRGVRLENAAITQGMGPKGLLIVNGDDAELVAAVSHYQGKRLTFGFGDHNDLFAADVQCDDTGVRFMLNGNREVFVPLLGRHTAANALAAIAVGRRLGLPEEAIFEGLRHATGPDMRLQLKAVHDIHILNDAYNANPNSMRAALETVATLNVGRRRIAVLGDMRELGRSSERYHKEIGELAGSGIVDWLACVGEQSKLMAEAAVASGMSPAAVVHYDTAEQAAADLPNHVQSGDLVLIKASRGIRLEKVAQAIEAFRCQVNVRAAV</sequence>
<comment type="similarity">
    <text evidence="10">Belongs to the MurCDEF family. MurF subfamily.</text>
</comment>
<keyword evidence="1 10" id="KW-0963">Cytoplasm</keyword>
<evidence type="ECO:0000259" key="13">
    <source>
        <dbReference type="Pfam" id="PF02875"/>
    </source>
</evidence>
<dbReference type="GO" id="GO:0071555">
    <property type="term" value="P:cell wall organization"/>
    <property type="evidence" value="ECO:0007669"/>
    <property type="project" value="UniProtKB-KW"/>
</dbReference>
<dbReference type="KEGG" id="hbs:IPV69_22735"/>
<comment type="caution">
    <text evidence="10">Lacks conserved residue(s) required for the propagation of feature annotation.</text>
</comment>
<keyword evidence="6 10" id="KW-0133">Cell shape</keyword>
<keyword evidence="16" id="KW-1185">Reference proteome</keyword>
<evidence type="ECO:0000256" key="5">
    <source>
        <dbReference type="ARBA" id="ARBA00022840"/>
    </source>
</evidence>
<keyword evidence="9 10" id="KW-0961">Cell wall biogenesis/degradation</keyword>
<evidence type="ECO:0000313" key="15">
    <source>
        <dbReference type="EMBL" id="QOV89011.1"/>
    </source>
</evidence>
<dbReference type="SUPFAM" id="SSF63418">
    <property type="entry name" value="MurE/MurF N-terminal domain"/>
    <property type="match status" value="1"/>
</dbReference>
<dbReference type="UniPathway" id="UPA00219"/>
<dbReference type="GO" id="GO:0005524">
    <property type="term" value="F:ATP binding"/>
    <property type="evidence" value="ECO:0007669"/>
    <property type="project" value="UniProtKB-UniRule"/>
</dbReference>
<evidence type="ECO:0000256" key="6">
    <source>
        <dbReference type="ARBA" id="ARBA00022960"/>
    </source>
</evidence>
<dbReference type="Proteomes" id="UP000593765">
    <property type="component" value="Chromosome"/>
</dbReference>
<dbReference type="NCBIfam" id="TIGR01143">
    <property type="entry name" value="murF"/>
    <property type="match status" value="1"/>
</dbReference>
<keyword evidence="5 10" id="KW-0067">ATP-binding</keyword>
<keyword evidence="8 10" id="KW-0131">Cell cycle</keyword>
<dbReference type="SUPFAM" id="SSF53244">
    <property type="entry name" value="MurD-like peptide ligases, peptide-binding domain"/>
    <property type="match status" value="1"/>
</dbReference>
<protein>
    <recommendedName>
        <fullName evidence="10 11">UDP-N-acetylmuramoyl-tripeptide--D-alanyl-D-alanine ligase</fullName>
        <ecNumber evidence="10 11">6.3.2.10</ecNumber>
    </recommendedName>
    <alternativeName>
        <fullName evidence="10">D-alanyl-D-alanine-adding enzyme</fullName>
    </alternativeName>
</protein>
<dbReference type="EMBL" id="CP063458">
    <property type="protein sequence ID" value="QOV89011.1"/>
    <property type="molecule type" value="Genomic_DNA"/>
</dbReference>
<dbReference type="AlphaFoldDB" id="A0A7M2WVY4"/>
<dbReference type="Pfam" id="PF08245">
    <property type="entry name" value="Mur_ligase_M"/>
    <property type="match status" value="1"/>
</dbReference>
<evidence type="ECO:0000256" key="7">
    <source>
        <dbReference type="ARBA" id="ARBA00022984"/>
    </source>
</evidence>
<name>A0A7M2WVY4_9BACT</name>
<keyword evidence="7 10" id="KW-0573">Peptidoglycan synthesis</keyword>
<evidence type="ECO:0000256" key="2">
    <source>
        <dbReference type="ARBA" id="ARBA00022598"/>
    </source>
</evidence>
<evidence type="ECO:0000259" key="12">
    <source>
        <dbReference type="Pfam" id="PF01225"/>
    </source>
</evidence>
<evidence type="ECO:0000256" key="11">
    <source>
        <dbReference type="RuleBase" id="RU004136"/>
    </source>
</evidence>
<keyword evidence="4 10" id="KW-0547">Nucleotide-binding</keyword>
<dbReference type="Pfam" id="PF02875">
    <property type="entry name" value="Mur_ligase_C"/>
    <property type="match status" value="1"/>
</dbReference>
<organism evidence="15 16">
    <name type="scientific">Humisphaera borealis</name>
    <dbReference type="NCBI Taxonomy" id="2807512"/>
    <lineage>
        <taxon>Bacteria</taxon>
        <taxon>Pseudomonadati</taxon>
        <taxon>Planctomycetota</taxon>
        <taxon>Phycisphaerae</taxon>
        <taxon>Tepidisphaerales</taxon>
        <taxon>Tepidisphaeraceae</taxon>
        <taxon>Humisphaera</taxon>
    </lineage>
</organism>
<dbReference type="GO" id="GO:0008360">
    <property type="term" value="P:regulation of cell shape"/>
    <property type="evidence" value="ECO:0007669"/>
    <property type="project" value="UniProtKB-KW"/>
</dbReference>
<dbReference type="Pfam" id="PF01225">
    <property type="entry name" value="Mur_ligase"/>
    <property type="match status" value="1"/>
</dbReference>
<feature type="domain" description="Mur ligase central" evidence="14">
    <location>
        <begin position="114"/>
        <end position="296"/>
    </location>
</feature>
<comment type="catalytic activity">
    <reaction evidence="10 11">
        <text>D-alanyl-D-alanine + UDP-N-acetyl-alpha-D-muramoyl-L-alanyl-gamma-D-glutamyl-meso-2,6-diaminopimelate + ATP = UDP-N-acetyl-alpha-D-muramoyl-L-alanyl-gamma-D-glutamyl-meso-2,6-diaminopimeloyl-D-alanyl-D-alanine + ADP + phosphate + H(+)</text>
        <dbReference type="Rhea" id="RHEA:28374"/>
        <dbReference type="ChEBI" id="CHEBI:15378"/>
        <dbReference type="ChEBI" id="CHEBI:30616"/>
        <dbReference type="ChEBI" id="CHEBI:43474"/>
        <dbReference type="ChEBI" id="CHEBI:57822"/>
        <dbReference type="ChEBI" id="CHEBI:61386"/>
        <dbReference type="ChEBI" id="CHEBI:83905"/>
        <dbReference type="ChEBI" id="CHEBI:456216"/>
        <dbReference type="EC" id="6.3.2.10"/>
    </reaction>
</comment>
<comment type="pathway">
    <text evidence="10 11">Cell wall biogenesis; peptidoglycan biosynthesis.</text>
</comment>
<evidence type="ECO:0000256" key="9">
    <source>
        <dbReference type="ARBA" id="ARBA00023316"/>
    </source>
</evidence>
<evidence type="ECO:0000256" key="4">
    <source>
        <dbReference type="ARBA" id="ARBA00022741"/>
    </source>
</evidence>
<dbReference type="GO" id="GO:0051301">
    <property type="term" value="P:cell division"/>
    <property type="evidence" value="ECO:0007669"/>
    <property type="project" value="UniProtKB-KW"/>
</dbReference>
<dbReference type="InterPro" id="IPR036615">
    <property type="entry name" value="Mur_ligase_C_dom_sf"/>
</dbReference>
<evidence type="ECO:0000256" key="1">
    <source>
        <dbReference type="ARBA" id="ARBA00022490"/>
    </source>
</evidence>
<evidence type="ECO:0000259" key="14">
    <source>
        <dbReference type="Pfam" id="PF08245"/>
    </source>
</evidence>
<dbReference type="Gene3D" id="3.90.190.20">
    <property type="entry name" value="Mur ligase, C-terminal domain"/>
    <property type="match status" value="1"/>
</dbReference>
<dbReference type="PANTHER" id="PTHR43024:SF1">
    <property type="entry name" value="UDP-N-ACETYLMURAMOYL-TRIPEPTIDE--D-ALANYL-D-ALANINE LIGASE"/>
    <property type="match status" value="1"/>
</dbReference>
<comment type="function">
    <text evidence="10 11">Involved in cell wall formation. Catalyzes the final step in the synthesis of UDP-N-acetylmuramoyl-pentapeptide, the precursor of murein.</text>
</comment>
<evidence type="ECO:0000256" key="10">
    <source>
        <dbReference type="HAMAP-Rule" id="MF_02019"/>
    </source>
</evidence>
<dbReference type="InterPro" id="IPR000713">
    <property type="entry name" value="Mur_ligase_N"/>
</dbReference>
<keyword evidence="3 10" id="KW-0132">Cell division</keyword>
<evidence type="ECO:0000256" key="3">
    <source>
        <dbReference type="ARBA" id="ARBA00022618"/>
    </source>
</evidence>
<dbReference type="Gene3D" id="3.40.1390.10">
    <property type="entry name" value="MurE/MurF, N-terminal domain"/>
    <property type="match status" value="1"/>
</dbReference>
<dbReference type="GO" id="GO:0005737">
    <property type="term" value="C:cytoplasm"/>
    <property type="evidence" value="ECO:0007669"/>
    <property type="project" value="UniProtKB-SubCell"/>
</dbReference>